<evidence type="ECO:0000256" key="1">
    <source>
        <dbReference type="ARBA" id="ARBA00007806"/>
    </source>
</evidence>
<feature type="domain" description="Glycoside hydrolase family 31 N-terminal" evidence="6">
    <location>
        <begin position="40"/>
        <end position="200"/>
    </location>
</feature>
<gene>
    <name evidence="9" type="ORF">SAMN05444373_100142</name>
</gene>
<dbReference type="Pfam" id="PF01055">
    <property type="entry name" value="Glyco_hydro_31_2nd"/>
    <property type="match status" value="1"/>
</dbReference>
<evidence type="ECO:0000313" key="9">
    <source>
        <dbReference type="EMBL" id="SHI35954.1"/>
    </source>
</evidence>
<dbReference type="InterPro" id="IPR017853">
    <property type="entry name" value="GH"/>
</dbReference>
<dbReference type="AlphaFoldDB" id="A0A1M6AHG1"/>
<dbReference type="InterPro" id="IPR000322">
    <property type="entry name" value="Glyco_hydro_31_TIM"/>
</dbReference>
<feature type="domain" description="Glycosyl hydrolase family 31 C-terminal" evidence="8">
    <location>
        <begin position="582"/>
        <end position="668"/>
    </location>
</feature>
<dbReference type="GO" id="GO:0004553">
    <property type="term" value="F:hydrolase activity, hydrolyzing O-glycosyl compounds"/>
    <property type="evidence" value="ECO:0007669"/>
    <property type="project" value="InterPro"/>
</dbReference>
<dbReference type="InterPro" id="IPR011013">
    <property type="entry name" value="Gal_mutarotase_sf_dom"/>
</dbReference>
<dbReference type="SUPFAM" id="SSF51011">
    <property type="entry name" value="Glycosyl hydrolase domain"/>
    <property type="match status" value="1"/>
</dbReference>
<dbReference type="EMBL" id="FQZP01000001">
    <property type="protein sequence ID" value="SHI35954.1"/>
    <property type="molecule type" value="Genomic_DNA"/>
</dbReference>
<dbReference type="Proteomes" id="UP000324781">
    <property type="component" value="Unassembled WGS sequence"/>
</dbReference>
<dbReference type="CDD" id="cd14752">
    <property type="entry name" value="GH31_N"/>
    <property type="match status" value="1"/>
</dbReference>
<dbReference type="Pfam" id="PF21365">
    <property type="entry name" value="Glyco_hydro_31_3rd"/>
    <property type="match status" value="1"/>
</dbReference>
<dbReference type="CDD" id="cd06604">
    <property type="entry name" value="GH31_glucosidase_II_MalA"/>
    <property type="match status" value="1"/>
</dbReference>
<evidence type="ECO:0000259" key="6">
    <source>
        <dbReference type="Pfam" id="PF13802"/>
    </source>
</evidence>
<evidence type="ECO:0000259" key="7">
    <source>
        <dbReference type="Pfam" id="PF17137"/>
    </source>
</evidence>
<dbReference type="Gene3D" id="2.60.40.1180">
    <property type="entry name" value="Golgi alpha-mannosidase II"/>
    <property type="match status" value="2"/>
</dbReference>
<dbReference type="GO" id="GO:0005975">
    <property type="term" value="P:carbohydrate metabolic process"/>
    <property type="evidence" value="ECO:0007669"/>
    <property type="project" value="InterPro"/>
</dbReference>
<dbReference type="InterPro" id="IPR033403">
    <property type="entry name" value="DUF5110"/>
</dbReference>
<reference evidence="9 10" key="1">
    <citation type="submission" date="2016-11" db="EMBL/GenBank/DDBJ databases">
        <authorList>
            <person name="Varghese N."/>
            <person name="Submissions S."/>
        </authorList>
    </citation>
    <scope>NUCLEOTIDE SEQUENCE [LARGE SCALE GENOMIC DNA]</scope>
    <source>
        <strain evidence="9 10">DSM 19027</strain>
    </source>
</reference>
<dbReference type="InterPro" id="IPR048395">
    <property type="entry name" value="Glyco_hydro_31_C"/>
</dbReference>
<organism evidence="9 10">
    <name type="scientific">Thermoclostridium caenicola</name>
    <dbReference type="NCBI Taxonomy" id="659425"/>
    <lineage>
        <taxon>Bacteria</taxon>
        <taxon>Bacillati</taxon>
        <taxon>Bacillota</taxon>
        <taxon>Clostridia</taxon>
        <taxon>Eubacteriales</taxon>
        <taxon>Oscillospiraceae</taxon>
        <taxon>Thermoclostridium</taxon>
    </lineage>
</organism>
<comment type="similarity">
    <text evidence="1 4">Belongs to the glycosyl hydrolase 31 family.</text>
</comment>
<dbReference type="InterPro" id="IPR013780">
    <property type="entry name" value="Glyco_hydro_b"/>
</dbReference>
<feature type="domain" description="DUF5110" evidence="7">
    <location>
        <begin position="687"/>
        <end position="723"/>
    </location>
</feature>
<dbReference type="PANTHER" id="PTHR22762">
    <property type="entry name" value="ALPHA-GLUCOSIDASE"/>
    <property type="match status" value="1"/>
</dbReference>
<name>A0A1M6AHG1_9FIRM</name>
<evidence type="ECO:0000259" key="8">
    <source>
        <dbReference type="Pfam" id="PF21365"/>
    </source>
</evidence>
<dbReference type="Gene3D" id="2.60.40.1760">
    <property type="entry name" value="glycosyl hydrolase (family 31)"/>
    <property type="match status" value="1"/>
</dbReference>
<sequence>MMTGNCGSKEATRKITAGKVTDCRLEHNKFYVAFERGQARMESFGEGILRITLAPGEIPDSESLAVVAEPDDRLALSDEQDLVTISNGALAIQLRADQPGLSVSSRCSGTLLELEQAFCRIGKTLSVSARIGESMMFFGLGEKTGFLDRRGRRYIMWNTDDPLHTPDKDPLYKSIPFLIFFDGERAYGLFLDSIARSEFDLGYEDRERLSVTVNDSCLDLYLIDGPSIAEVVMRYTRLTGRMEMPPIWSLGFQQCRFSYYPQERVLELAESFRARQIPCDVIYLDIDYMDGYRIFTWDASRFPEPKGMIARLEEQGFRVVTIVDPAIRKDSDYSVYLEGTREGHFCKFPTGEVYHGEVWPGTAAFPDFSREKTRKWWGFKHTVLFDAGVSGIWNDMNEPSDFKPGTPDRTLATVPNDLMMDFDGKPQPFSKCHNAYGILMCRATHEGFRALKPGERPFILTRSAYAGIQRYAAVWTGDNYSWWEHLAASIPMHLNIGLSGIPFVGGDVGGFQSNSSPELYARWVQLGAFTPFFRAHSDRGTRDHEPWSFGPEVESIARRAIQLRYALLPYLYSEFRRACETGLPVMRPLILDFQDDRNVYGINDQFMFGKDILVAPVVRPGDRKRLVYLPHGGWYDFHTKERLEGGTYIIADAPLDRIPVYVREGAIIPMARSAESTRFMDFSTLWFELYAGPEGSFDLYEDDGLTQDYRDGAFNLRRLTQQSPSPRSFRFRLENLATGYGGGLKKAYAAVYGLDEDLPSEGCVYENRAWHFELDGSDAEIRIG</sequence>
<evidence type="ECO:0000256" key="3">
    <source>
        <dbReference type="ARBA" id="ARBA00023295"/>
    </source>
</evidence>
<proteinExistence type="inferred from homology"/>
<dbReference type="GO" id="GO:0030246">
    <property type="term" value="F:carbohydrate binding"/>
    <property type="evidence" value="ECO:0007669"/>
    <property type="project" value="InterPro"/>
</dbReference>
<dbReference type="InterPro" id="IPR025887">
    <property type="entry name" value="Glyco_hydro_31_N_dom"/>
</dbReference>
<dbReference type="Pfam" id="PF17137">
    <property type="entry name" value="DUF5110"/>
    <property type="match status" value="1"/>
</dbReference>
<dbReference type="PROSITE" id="PS00129">
    <property type="entry name" value="GLYCOSYL_HYDROL_F31_1"/>
    <property type="match status" value="1"/>
</dbReference>
<dbReference type="InterPro" id="IPR030458">
    <property type="entry name" value="Glyco_hydro_31_AS"/>
</dbReference>
<dbReference type="Gene3D" id="3.20.20.80">
    <property type="entry name" value="Glycosidases"/>
    <property type="match status" value="1"/>
</dbReference>
<dbReference type="Pfam" id="PF13802">
    <property type="entry name" value="Gal_mutarotas_2"/>
    <property type="match status" value="1"/>
</dbReference>
<keyword evidence="2 4" id="KW-0378">Hydrolase</keyword>
<dbReference type="PANTHER" id="PTHR22762:SF166">
    <property type="entry name" value="ALPHA-GLUCOSIDASE"/>
    <property type="match status" value="1"/>
</dbReference>
<accession>A0A1M6AHG1</accession>
<evidence type="ECO:0000256" key="4">
    <source>
        <dbReference type="RuleBase" id="RU361185"/>
    </source>
</evidence>
<keyword evidence="3 4" id="KW-0326">Glycosidase</keyword>
<dbReference type="SUPFAM" id="SSF74650">
    <property type="entry name" value="Galactose mutarotase-like"/>
    <property type="match status" value="1"/>
</dbReference>
<evidence type="ECO:0000256" key="2">
    <source>
        <dbReference type="ARBA" id="ARBA00022801"/>
    </source>
</evidence>
<protein>
    <submittedName>
        <fullName evidence="9">Alpha-glucosidase</fullName>
    </submittedName>
</protein>
<evidence type="ECO:0000313" key="10">
    <source>
        <dbReference type="Proteomes" id="UP000324781"/>
    </source>
</evidence>
<feature type="domain" description="Glycoside hydrolase family 31 TIM barrel" evidence="5">
    <location>
        <begin position="243"/>
        <end position="573"/>
    </location>
</feature>
<evidence type="ECO:0000259" key="5">
    <source>
        <dbReference type="Pfam" id="PF01055"/>
    </source>
</evidence>
<keyword evidence="10" id="KW-1185">Reference proteome</keyword>
<dbReference type="SUPFAM" id="SSF51445">
    <property type="entry name" value="(Trans)glycosidases"/>
    <property type="match status" value="1"/>
</dbReference>